<feature type="compositionally biased region" description="Basic and acidic residues" evidence="6">
    <location>
        <begin position="537"/>
        <end position="661"/>
    </location>
</feature>
<dbReference type="PANTHER" id="PTHR15073:SF4">
    <property type="entry name" value="ENSCONSIN"/>
    <property type="match status" value="1"/>
</dbReference>
<feature type="region of interest" description="Disordered" evidence="6">
    <location>
        <begin position="394"/>
        <end position="766"/>
    </location>
</feature>
<feature type="region of interest" description="Disordered" evidence="6">
    <location>
        <begin position="1"/>
        <end position="127"/>
    </location>
</feature>
<keyword evidence="8" id="KW-1185">Reference proteome</keyword>
<protein>
    <recommendedName>
        <fullName evidence="9">Ensconsin</fullName>
    </recommendedName>
</protein>
<comment type="similarity">
    <text evidence="2">Belongs to the MAP7 family.</text>
</comment>
<evidence type="ECO:0000256" key="3">
    <source>
        <dbReference type="ARBA" id="ARBA00022490"/>
    </source>
</evidence>
<evidence type="ECO:0000313" key="8">
    <source>
        <dbReference type="Proteomes" id="UP000694402"/>
    </source>
</evidence>
<dbReference type="GO" id="GO:0015630">
    <property type="term" value="C:microtubule cytoskeleton"/>
    <property type="evidence" value="ECO:0007669"/>
    <property type="project" value="InterPro"/>
</dbReference>
<dbReference type="Ensembl" id="ENSOTST00005196046.1">
    <property type="protein sequence ID" value="ENSOTSP00005133914.1"/>
    <property type="gene ID" value="ENSOTSG00005073935.1"/>
</dbReference>
<proteinExistence type="inferred from homology"/>
<reference evidence="7" key="3">
    <citation type="submission" date="2025-09" db="UniProtKB">
        <authorList>
            <consortium name="Ensembl"/>
        </authorList>
    </citation>
    <scope>IDENTIFICATION</scope>
</reference>
<feature type="compositionally biased region" description="Basic and acidic residues" evidence="6">
    <location>
        <begin position="143"/>
        <end position="187"/>
    </location>
</feature>
<feature type="compositionally biased region" description="Polar residues" evidence="6">
    <location>
        <begin position="692"/>
        <end position="702"/>
    </location>
</feature>
<organism evidence="7 8">
    <name type="scientific">Oncorhynchus tshawytscha</name>
    <name type="common">Chinook salmon</name>
    <name type="synonym">Salmo tshawytscha</name>
    <dbReference type="NCBI Taxonomy" id="74940"/>
    <lineage>
        <taxon>Eukaryota</taxon>
        <taxon>Metazoa</taxon>
        <taxon>Chordata</taxon>
        <taxon>Craniata</taxon>
        <taxon>Vertebrata</taxon>
        <taxon>Euteleostomi</taxon>
        <taxon>Actinopterygii</taxon>
        <taxon>Neopterygii</taxon>
        <taxon>Teleostei</taxon>
        <taxon>Protacanthopterygii</taxon>
        <taxon>Salmoniformes</taxon>
        <taxon>Salmonidae</taxon>
        <taxon>Salmoninae</taxon>
        <taxon>Oncorhynchus</taxon>
    </lineage>
</organism>
<dbReference type="PANTHER" id="PTHR15073">
    <property type="entry name" value="MICROTUBULE-ASSOCIATED PROTEIN"/>
    <property type="match status" value="1"/>
</dbReference>
<gene>
    <name evidence="7" type="primary">map7b</name>
</gene>
<keyword evidence="5" id="KW-0206">Cytoskeleton</keyword>
<feature type="compositionally biased region" description="Polar residues" evidence="6">
    <location>
        <begin position="512"/>
        <end position="532"/>
    </location>
</feature>
<dbReference type="RefSeq" id="XP_042177256.1">
    <property type="nucleotide sequence ID" value="XM_042321322.1"/>
</dbReference>
<dbReference type="GeneTree" id="ENSGT00950000182941"/>
<evidence type="ECO:0000313" key="7">
    <source>
        <dbReference type="Ensembl" id="ENSOTSP00005133914.1"/>
    </source>
</evidence>
<keyword evidence="4" id="KW-0175">Coiled coil</keyword>
<feature type="region of interest" description="Disordered" evidence="6">
    <location>
        <begin position="143"/>
        <end position="203"/>
    </location>
</feature>
<evidence type="ECO:0000256" key="5">
    <source>
        <dbReference type="ARBA" id="ARBA00023212"/>
    </source>
</evidence>
<feature type="compositionally biased region" description="Low complexity" evidence="6">
    <location>
        <begin position="394"/>
        <end position="403"/>
    </location>
</feature>
<feature type="compositionally biased region" description="Low complexity" evidence="6">
    <location>
        <begin position="73"/>
        <end position="85"/>
    </location>
</feature>
<dbReference type="InterPro" id="IPR051483">
    <property type="entry name" value="MAP7_domain-containing"/>
</dbReference>
<keyword evidence="3" id="KW-0963">Cytoplasm</keyword>
<feature type="region of interest" description="Disordered" evidence="6">
    <location>
        <begin position="349"/>
        <end position="382"/>
    </location>
</feature>
<evidence type="ECO:0008006" key="9">
    <source>
        <dbReference type="Google" id="ProtNLM"/>
    </source>
</evidence>
<reference evidence="7" key="2">
    <citation type="submission" date="2025-08" db="UniProtKB">
        <authorList>
            <consortium name="Ensembl"/>
        </authorList>
    </citation>
    <scope>IDENTIFICATION</scope>
</reference>
<feature type="compositionally biased region" description="Basic and acidic residues" evidence="6">
    <location>
        <begin position="98"/>
        <end position="127"/>
    </location>
</feature>
<dbReference type="Pfam" id="PF05672">
    <property type="entry name" value="MAP7"/>
    <property type="match status" value="1"/>
</dbReference>
<evidence type="ECO:0000256" key="6">
    <source>
        <dbReference type="SAM" id="MobiDB-lite"/>
    </source>
</evidence>
<evidence type="ECO:0000256" key="2">
    <source>
        <dbReference type="ARBA" id="ARBA00007525"/>
    </source>
</evidence>
<feature type="compositionally biased region" description="Polar residues" evidence="6">
    <location>
        <begin position="26"/>
        <end position="59"/>
    </location>
</feature>
<feature type="compositionally biased region" description="Basic and acidic residues" evidence="6">
    <location>
        <begin position="357"/>
        <end position="367"/>
    </location>
</feature>
<feature type="compositionally biased region" description="Polar residues" evidence="6">
    <location>
        <begin position="663"/>
        <end position="683"/>
    </location>
</feature>
<dbReference type="InterPro" id="IPR008604">
    <property type="entry name" value="MAP7_fam"/>
</dbReference>
<sequence>MNGDQRCDGNRSVCCPPPVRQGTGFPRSTVSRLIPQSTSGMADQDSSNASPETQVSDSQTKAEERRWSGQTQSSTPTVTLSPTPSNNAANKPEPLVLKIDERQRLARERREEREKQTAAREAVWQEREERARHYYDKHLEERKRKMEEQRRKEDRRRSAVEEKRRQNLEEEKARHEAVMRRTVERSQRAKHTPNRWSWGGALPGNTPTTPGGFVESSFLYPLDLAGLEHHLQGAFSVYRRYGLSHQYADRRSVSTMNLSKHAADPVITKRLSYSSATLLHSPDRGMRCMPLTPWENTVVNRLLQPTHSYLARSRSAMSLSGDTGAMPVCPRSVSCHPMGSMSFKSIQSQPLTVCRSQEPRLPRDMTNRRRTTGNAPDKHKDFVRKSWSNLSLPLTTLPLTTPTAKRFRSPGKQQTRVTTPSPVRPPQKLSLPPSRPPQKLSPRPSTPKQLRSPSGEDLGNLRPSRTVPESLSLIGLQAGGPEGDQGAVTPSQPRPQSLGHPKACPSTDTKDTLSAVSESVGSSPAHKSTAGTTDPEEATRVLAEKRRQAREQRERGEERRGIQEEAERCSKAEERQRREEEEERRREEEEEERAQQEREEAERQQKQREEEECRQREDADRLRKEREKHFQKEEAERLERKKRLEEIMKRTRRSDQVEKKATLQKNIDESASNCDSPDPSVSLSGAEHSDRNGASNPNTDPSTALLPPADERENGLFEEVIVLPADSRLPPGEEQHVPATAFQENGIVKPLREGVDDPPTQHTADV</sequence>
<dbReference type="GeneID" id="112237493"/>
<dbReference type="Proteomes" id="UP000694402">
    <property type="component" value="Unassembled WGS sequence"/>
</dbReference>
<dbReference type="AlphaFoldDB" id="A0AAZ3R1A1"/>
<dbReference type="CTD" id="563520"/>
<name>A0AAZ3R1A1_ONCTS</name>
<reference evidence="8" key="1">
    <citation type="journal article" date="2018" name="PLoS ONE">
        <title>Chinook salmon (Oncorhynchus tshawytscha) genome and transcriptome.</title>
        <authorList>
            <person name="Christensen K.A."/>
            <person name="Leong J.S."/>
            <person name="Sakhrani D."/>
            <person name="Biagi C.A."/>
            <person name="Minkley D.R."/>
            <person name="Withler R.E."/>
            <person name="Rondeau E.B."/>
            <person name="Koop B.F."/>
            <person name="Devlin R.H."/>
        </authorList>
    </citation>
    <scope>NUCLEOTIDE SEQUENCE [LARGE SCALE GENOMIC DNA]</scope>
</reference>
<accession>A0AAZ3R1A1</accession>
<comment type="subcellular location">
    <subcellularLocation>
        <location evidence="1">Cytoplasm</location>
        <location evidence="1">Cytoskeleton</location>
    </subcellularLocation>
</comment>
<dbReference type="GO" id="GO:0000226">
    <property type="term" value="P:microtubule cytoskeleton organization"/>
    <property type="evidence" value="ECO:0007669"/>
    <property type="project" value="InterPro"/>
</dbReference>
<evidence type="ECO:0000256" key="4">
    <source>
        <dbReference type="ARBA" id="ARBA00023054"/>
    </source>
</evidence>
<evidence type="ECO:0000256" key="1">
    <source>
        <dbReference type="ARBA" id="ARBA00004245"/>
    </source>
</evidence>